<dbReference type="SUPFAM" id="SSF111369">
    <property type="entry name" value="HlyD-like secretion proteins"/>
    <property type="match status" value="1"/>
</dbReference>
<dbReference type="InterPro" id="IPR058624">
    <property type="entry name" value="MdtA-like_HH"/>
</dbReference>
<evidence type="ECO:0000313" key="12">
    <source>
        <dbReference type="EMBL" id="AMW34560.1"/>
    </source>
</evidence>
<gene>
    <name evidence="12" type="ORF">AY555_04485</name>
</gene>
<proteinExistence type="inferred from homology"/>
<keyword evidence="7" id="KW-1133">Transmembrane helix</keyword>
<feature type="domain" description="Multidrug resistance protein MdtA-like beta-barrel" evidence="10">
    <location>
        <begin position="212"/>
        <end position="292"/>
    </location>
</feature>
<keyword evidence="7" id="KW-0812">Transmembrane</keyword>
<keyword evidence="5 7" id="KW-0472">Membrane</keyword>
<feature type="coiled-coil region" evidence="6">
    <location>
        <begin position="99"/>
        <end position="126"/>
    </location>
</feature>
<dbReference type="Gene3D" id="1.10.287.470">
    <property type="entry name" value="Helix hairpin bin"/>
    <property type="match status" value="1"/>
</dbReference>
<dbReference type="STRING" id="1549855.AY555_04485"/>
<evidence type="ECO:0000256" key="5">
    <source>
        <dbReference type="ARBA" id="ARBA00023136"/>
    </source>
</evidence>
<dbReference type="KEGG" id="hjo:AY555_04485"/>
<dbReference type="Pfam" id="PF25917">
    <property type="entry name" value="BSH_RND"/>
    <property type="match status" value="1"/>
</dbReference>
<evidence type="ECO:0000313" key="13">
    <source>
        <dbReference type="Proteomes" id="UP000076066"/>
    </source>
</evidence>
<organism evidence="12 13">
    <name type="scientific">Haematospirillum jordaniae</name>
    <dbReference type="NCBI Taxonomy" id="1549855"/>
    <lineage>
        <taxon>Bacteria</taxon>
        <taxon>Pseudomonadati</taxon>
        <taxon>Pseudomonadota</taxon>
        <taxon>Alphaproteobacteria</taxon>
        <taxon>Rhodospirillales</taxon>
        <taxon>Novispirillaceae</taxon>
        <taxon>Haematospirillum</taxon>
    </lineage>
</organism>
<comment type="similarity">
    <text evidence="2">Belongs to the membrane fusion protein (MFP) (TC 8.A.1) family.</text>
</comment>
<dbReference type="GO" id="GO:0015562">
    <property type="term" value="F:efflux transmembrane transporter activity"/>
    <property type="evidence" value="ECO:0007669"/>
    <property type="project" value="TreeGrafter"/>
</dbReference>
<keyword evidence="3" id="KW-1003">Cell membrane</keyword>
<dbReference type="InterPro" id="IPR058626">
    <property type="entry name" value="MdtA-like_b-barrel"/>
</dbReference>
<dbReference type="PANTHER" id="PTHR30469">
    <property type="entry name" value="MULTIDRUG RESISTANCE PROTEIN MDTA"/>
    <property type="match status" value="1"/>
</dbReference>
<dbReference type="EMBL" id="CP014525">
    <property type="protein sequence ID" value="AMW34560.1"/>
    <property type="molecule type" value="Genomic_DNA"/>
</dbReference>
<keyword evidence="4" id="KW-0997">Cell inner membrane</keyword>
<feature type="domain" description="Multidrug resistance protein MdtA-like barrel-sandwich hybrid" evidence="9">
    <location>
        <begin position="67"/>
        <end position="207"/>
    </location>
</feature>
<evidence type="ECO:0000259" key="9">
    <source>
        <dbReference type="Pfam" id="PF25917"/>
    </source>
</evidence>
<evidence type="ECO:0000256" key="2">
    <source>
        <dbReference type="ARBA" id="ARBA00009477"/>
    </source>
</evidence>
<dbReference type="InterPro" id="IPR006143">
    <property type="entry name" value="RND_pump_MFP"/>
</dbReference>
<dbReference type="NCBIfam" id="TIGR01730">
    <property type="entry name" value="RND_mfp"/>
    <property type="match status" value="1"/>
</dbReference>
<dbReference type="Gene3D" id="2.40.30.170">
    <property type="match status" value="1"/>
</dbReference>
<dbReference type="FunFam" id="2.40.420.20:FF:000001">
    <property type="entry name" value="Efflux RND transporter periplasmic adaptor subunit"/>
    <property type="match status" value="1"/>
</dbReference>
<feature type="domain" description="Multidrug resistance protein MdtA-like alpha-helical hairpin" evidence="8">
    <location>
        <begin position="105"/>
        <end position="175"/>
    </location>
</feature>
<dbReference type="PANTHER" id="PTHR30469:SF36">
    <property type="entry name" value="BLL3903 PROTEIN"/>
    <property type="match status" value="1"/>
</dbReference>
<keyword evidence="6" id="KW-0175">Coiled coil</keyword>
<dbReference type="Pfam" id="PF25944">
    <property type="entry name" value="Beta-barrel_RND"/>
    <property type="match status" value="1"/>
</dbReference>
<evidence type="ECO:0000259" key="10">
    <source>
        <dbReference type="Pfam" id="PF25944"/>
    </source>
</evidence>
<dbReference type="Gene3D" id="2.40.50.100">
    <property type="match status" value="1"/>
</dbReference>
<evidence type="ECO:0000256" key="1">
    <source>
        <dbReference type="ARBA" id="ARBA00004236"/>
    </source>
</evidence>
<evidence type="ECO:0000256" key="3">
    <source>
        <dbReference type="ARBA" id="ARBA00022475"/>
    </source>
</evidence>
<dbReference type="Pfam" id="PF25989">
    <property type="entry name" value="YknX_C"/>
    <property type="match status" value="1"/>
</dbReference>
<dbReference type="Pfam" id="PF25876">
    <property type="entry name" value="HH_MFP_RND"/>
    <property type="match status" value="1"/>
</dbReference>
<evidence type="ECO:0000259" key="11">
    <source>
        <dbReference type="Pfam" id="PF25989"/>
    </source>
</evidence>
<dbReference type="Gene3D" id="2.40.420.20">
    <property type="match status" value="1"/>
</dbReference>
<dbReference type="GO" id="GO:1990281">
    <property type="term" value="C:efflux pump complex"/>
    <property type="evidence" value="ECO:0007669"/>
    <property type="project" value="TreeGrafter"/>
</dbReference>
<dbReference type="Proteomes" id="UP000076066">
    <property type="component" value="Chromosome"/>
</dbReference>
<dbReference type="AlphaFoldDB" id="A0A143DDE8"/>
<comment type="subcellular location">
    <subcellularLocation>
        <location evidence="1">Cell membrane</location>
    </subcellularLocation>
</comment>
<feature type="domain" description="YknX-like C-terminal permuted SH3-like" evidence="11">
    <location>
        <begin position="299"/>
        <end position="366"/>
    </location>
</feature>
<dbReference type="InterPro" id="IPR058637">
    <property type="entry name" value="YknX-like_C"/>
</dbReference>
<evidence type="ECO:0000256" key="4">
    <source>
        <dbReference type="ARBA" id="ARBA00022519"/>
    </source>
</evidence>
<evidence type="ECO:0000256" key="7">
    <source>
        <dbReference type="SAM" id="Phobius"/>
    </source>
</evidence>
<name>A0A143DDE8_9PROT</name>
<sequence>MPRQTIRIFLALALLLAGYVWWAGKERRSADNARAARPVPVVTAIADTRSVPYLFSAPGTVLPVARVGLRARVESVVEAIHFSEGQEVRQGELLFTLDDRSLKAELAEAEANLARDRAQLGKAQGDARRYADLVRHQATSRQAYEAAIAGVDALQATVNAGMAAIESARVALGHTQIVAPMGGYTGAISVRPGSSVRPSDTDPLVTLTAIRPIEVSFNLPESLLGIVRYGQGRAPLDVIATTPQVSSSPVAGKLVFIDNTVDRQSGTIMLKARFPNEETQLWPGQLVSITLTLRVDHDALTIPDTAVLTSQGGQYVFVVSADKTVAARPVNVARSLDGLAVIDKGLSTGERVVIQGASRLVEGSAVFEQDPEKPENGKAAP</sequence>
<accession>A0A143DDE8</accession>
<keyword evidence="13" id="KW-1185">Reference proteome</keyword>
<dbReference type="GO" id="GO:0030313">
    <property type="term" value="C:cell envelope"/>
    <property type="evidence" value="ECO:0007669"/>
    <property type="project" value="UniProtKB-SubCell"/>
</dbReference>
<evidence type="ECO:0000256" key="6">
    <source>
        <dbReference type="SAM" id="Coils"/>
    </source>
</evidence>
<protein>
    <submittedName>
        <fullName evidence="12">Uncharacterized protein</fullName>
    </submittedName>
</protein>
<feature type="transmembrane region" description="Helical" evidence="7">
    <location>
        <begin position="6"/>
        <end position="24"/>
    </location>
</feature>
<dbReference type="InterPro" id="IPR058625">
    <property type="entry name" value="MdtA-like_BSH"/>
</dbReference>
<reference evidence="12 13" key="1">
    <citation type="submission" date="2016-02" db="EMBL/GenBank/DDBJ databases">
        <title>Complete Genome of H5569, the type strain of the newly described species Haematospirillium jordaniae.</title>
        <authorList>
            <person name="Nicholson A.C."/>
            <person name="Humrighouse B.W."/>
            <person name="Loparov V."/>
            <person name="McQuiston J.R."/>
        </authorList>
    </citation>
    <scope>NUCLEOTIDE SEQUENCE [LARGE SCALE GENOMIC DNA]</scope>
    <source>
        <strain evidence="12 13">H5569</strain>
    </source>
</reference>
<evidence type="ECO:0000259" key="8">
    <source>
        <dbReference type="Pfam" id="PF25876"/>
    </source>
</evidence>